<proteinExistence type="predicted"/>
<evidence type="ECO:0000313" key="2">
    <source>
        <dbReference type="EMBL" id="RDB57189.1"/>
    </source>
</evidence>
<dbReference type="PROSITE" id="PS51459">
    <property type="entry name" value="FIDO"/>
    <property type="match status" value="1"/>
</dbReference>
<dbReference type="InterPro" id="IPR003812">
    <property type="entry name" value="Fido"/>
</dbReference>
<dbReference type="AlphaFoldDB" id="A0A369LER7"/>
<dbReference type="Pfam" id="PF02661">
    <property type="entry name" value="Fic"/>
    <property type="match status" value="1"/>
</dbReference>
<gene>
    <name evidence="2" type="ORF">C1881_07460</name>
</gene>
<dbReference type="Gene3D" id="1.10.3290.10">
    <property type="entry name" value="Fido-like domain"/>
    <property type="match status" value="1"/>
</dbReference>
<dbReference type="SUPFAM" id="SSF140931">
    <property type="entry name" value="Fic-like"/>
    <property type="match status" value="1"/>
</dbReference>
<organism evidence="2 3">
    <name type="scientific">Slackia isoflavoniconvertens</name>
    <dbReference type="NCBI Taxonomy" id="572010"/>
    <lineage>
        <taxon>Bacteria</taxon>
        <taxon>Bacillati</taxon>
        <taxon>Actinomycetota</taxon>
        <taxon>Coriobacteriia</taxon>
        <taxon>Eggerthellales</taxon>
        <taxon>Eggerthellaceae</taxon>
        <taxon>Slackia</taxon>
    </lineage>
</organism>
<comment type="caution">
    <text evidence="2">The sequence shown here is derived from an EMBL/GenBank/DDBJ whole genome shotgun (WGS) entry which is preliminary data.</text>
</comment>
<name>A0A369LER7_9ACTN</name>
<protein>
    <submittedName>
        <fullName evidence="2">Cell filamentation protein Fic</fullName>
    </submittedName>
</protein>
<feature type="domain" description="Fido" evidence="1">
    <location>
        <begin position="131"/>
        <end position="286"/>
    </location>
</feature>
<accession>A0A369LER7</accession>
<dbReference type="EMBL" id="PPTO01000012">
    <property type="protein sequence ID" value="RDB57189.1"/>
    <property type="molecule type" value="Genomic_DNA"/>
</dbReference>
<reference evidence="2 3" key="1">
    <citation type="journal article" date="2018" name="Elife">
        <title>Discovery and characterization of a prevalent human gut bacterial enzyme sufficient for the inactivation of a family of plant toxins.</title>
        <authorList>
            <person name="Koppel N."/>
            <person name="Bisanz J.E."/>
            <person name="Pandelia M.E."/>
            <person name="Turnbaugh P.J."/>
            <person name="Balskus E.P."/>
        </authorList>
    </citation>
    <scope>NUCLEOTIDE SEQUENCE [LARGE SCALE GENOMIC DNA]</scope>
    <source>
        <strain evidence="2 3">OB21 GAM31</strain>
    </source>
</reference>
<dbReference type="InterPro" id="IPR036597">
    <property type="entry name" value="Fido-like_dom_sf"/>
</dbReference>
<dbReference type="Proteomes" id="UP000253975">
    <property type="component" value="Unassembled WGS sequence"/>
</dbReference>
<evidence type="ECO:0000313" key="3">
    <source>
        <dbReference type="Proteomes" id="UP000253975"/>
    </source>
</evidence>
<sequence>MGILGGVAMFTPKMLKSQQFFLSGKTAADAFEAERKLLLIDQELSHSESGLAIAHAISRLEATATVRIDGLAPDAYELLVIESLFAGKNLDYFAHPFSESNFCTKSASVEAFYYLETLRWIQETVTLGHRFTPEFILEVHSRCLYNKPASETGLRFRSCDFDGDKADPRESFAPPGADEVLPYIEDLCEFINTPRFSPLAQTGYMHFQFESIKPFKRSMDRTGRAMCHALLRARNITSGSIPAIALLPAIDTRYHAKSLLPYAQKKAIESDEMPFAINNWIDFCAESISAAWQVKDDYLAIFGKLNAVWREKLGKVSEGSATQRILELLPGYPLLTVEAACRLTGKQFSAVNDAFRRLADAGIVRLVDNAGCTNARLFEAHDVIDALSKFEAALISAPPISRDCV</sequence>
<evidence type="ECO:0000259" key="1">
    <source>
        <dbReference type="PROSITE" id="PS51459"/>
    </source>
</evidence>